<feature type="coiled-coil region" evidence="6">
    <location>
        <begin position="254"/>
        <end position="331"/>
    </location>
</feature>
<dbReference type="Pfam" id="PF25887">
    <property type="entry name" value="HB_LcnD"/>
    <property type="match status" value="1"/>
</dbReference>
<keyword evidence="4 7" id="KW-1133">Transmembrane helix</keyword>
<dbReference type="PANTHER" id="PTHR30386">
    <property type="entry name" value="MEMBRANE FUSION SUBUNIT OF EMRAB-TOLC MULTIDRUG EFFLUX PUMP"/>
    <property type="match status" value="1"/>
</dbReference>
<dbReference type="InterPro" id="IPR050739">
    <property type="entry name" value="MFP"/>
</dbReference>
<dbReference type="InterPro" id="IPR058794">
    <property type="entry name" value="HB_LcnD"/>
</dbReference>
<dbReference type="Gene3D" id="2.40.30.170">
    <property type="match status" value="1"/>
</dbReference>
<evidence type="ECO:0000256" key="2">
    <source>
        <dbReference type="ARBA" id="ARBA00009477"/>
    </source>
</evidence>
<dbReference type="RefSeq" id="WP_045164764.1">
    <property type="nucleotide sequence ID" value="NZ_CP113864.1"/>
</dbReference>
<name>A0ABY7BCL5_9FIRM</name>
<gene>
    <name evidence="10" type="ORF">OTJ99_001331</name>
</gene>
<evidence type="ECO:0000313" key="11">
    <source>
        <dbReference type="Proteomes" id="UP001164745"/>
    </source>
</evidence>
<evidence type="ECO:0000256" key="3">
    <source>
        <dbReference type="ARBA" id="ARBA00022692"/>
    </source>
</evidence>
<evidence type="ECO:0000256" key="4">
    <source>
        <dbReference type="ARBA" id="ARBA00022989"/>
    </source>
</evidence>
<evidence type="ECO:0000259" key="8">
    <source>
        <dbReference type="Pfam" id="PF25887"/>
    </source>
</evidence>
<reference evidence="10" key="1">
    <citation type="submission" date="2022-12" db="EMBL/GenBank/DDBJ databases">
        <authorList>
            <person name="Bing R.G."/>
            <person name="Willard D.J."/>
            <person name="Manesh M.J.H."/>
            <person name="Laemthong T."/>
            <person name="Crosby J.R."/>
            <person name="Kelly R.M."/>
        </authorList>
    </citation>
    <scope>NUCLEOTIDE SEQUENCE</scope>
    <source>
        <strain evidence="10">DSM 8991</strain>
    </source>
</reference>
<dbReference type="Pfam" id="PF26002">
    <property type="entry name" value="Beta-barrel_AprE"/>
    <property type="match status" value="1"/>
</dbReference>
<feature type="domain" description="AprE-like beta-barrel" evidence="9">
    <location>
        <begin position="372"/>
        <end position="447"/>
    </location>
</feature>
<feature type="coiled-coil region" evidence="6">
    <location>
        <begin position="171"/>
        <end position="201"/>
    </location>
</feature>
<evidence type="ECO:0000259" key="9">
    <source>
        <dbReference type="Pfam" id="PF26002"/>
    </source>
</evidence>
<dbReference type="SUPFAM" id="SSF111369">
    <property type="entry name" value="HlyD-like secretion proteins"/>
    <property type="match status" value="1"/>
</dbReference>
<dbReference type="Proteomes" id="UP001164745">
    <property type="component" value="Chromosome"/>
</dbReference>
<organism evidence="10 11">
    <name type="scientific">Caldicellulosiruptor naganoensis</name>
    <dbReference type="NCBI Taxonomy" id="29324"/>
    <lineage>
        <taxon>Bacteria</taxon>
        <taxon>Bacillati</taxon>
        <taxon>Bacillota</taxon>
        <taxon>Bacillota incertae sedis</taxon>
        <taxon>Caldicellulosiruptorales</taxon>
        <taxon>Caldicellulosiruptoraceae</taxon>
        <taxon>Caldicellulosiruptor</taxon>
    </lineage>
</organism>
<comment type="subcellular location">
    <subcellularLocation>
        <location evidence="1">Membrane</location>
        <topology evidence="1">Single-pass membrane protein</topology>
    </subcellularLocation>
</comment>
<dbReference type="Gene3D" id="2.40.50.100">
    <property type="match status" value="1"/>
</dbReference>
<dbReference type="InterPro" id="IPR058982">
    <property type="entry name" value="Beta-barrel_AprE"/>
</dbReference>
<accession>A0ABY7BCL5</accession>
<evidence type="ECO:0000256" key="7">
    <source>
        <dbReference type="SAM" id="Phobius"/>
    </source>
</evidence>
<evidence type="ECO:0000256" key="6">
    <source>
        <dbReference type="SAM" id="Coils"/>
    </source>
</evidence>
<sequence length="466" mass="53590">MREVIYDFGELRESKLLYEAKIPKYGLFITYILLALIIGLVLWSIVGKIDINVKVQGIIRPWEDEAKVISYVGGKVKEIFVKEGEYVKKGEVLFKIDDEEYVKKRDLLKQQLREYEKKVSDLKELRKSIEKGESLRNKNNVYYLRYLSYSYEVNKLKKAAEEERVQREYSIMDFKKQIESLEEKIKNIDKFESTLKEIKEIVDKGEQIKLAKYDIGYMGFILSEIEVYNQQVKAKLDGSDIQKKILVSKIDLKLDELKQSKSELVLQKQKIERQLKLLNISGDDTKGDIEKYQLDMLQQIDNEISNLSNEIKNLKINLDETEKLIESCSVRAEKDGYVEYSSEMVSGVVVRSGTEIGRIVNSQAKGFKIIGYIPNTKSSGIEKEQRVKVKLTGAGGLNVVEGKVTRVSRDIKVASQSGQGFYEVEVEVKNVSKGINLRAGQACEMSIVVEQKRVIEWVLEKMGLRL</sequence>
<feature type="transmembrane region" description="Helical" evidence="7">
    <location>
        <begin position="25"/>
        <end position="46"/>
    </location>
</feature>
<evidence type="ECO:0000256" key="1">
    <source>
        <dbReference type="ARBA" id="ARBA00004167"/>
    </source>
</evidence>
<proteinExistence type="inferred from homology"/>
<keyword evidence="3 7" id="KW-0812">Transmembrane</keyword>
<keyword evidence="11" id="KW-1185">Reference proteome</keyword>
<feature type="coiled-coil region" evidence="6">
    <location>
        <begin position="98"/>
        <end position="132"/>
    </location>
</feature>
<keyword evidence="6" id="KW-0175">Coiled coil</keyword>
<protein>
    <submittedName>
        <fullName evidence="10">HlyD family secretion protein</fullName>
    </submittedName>
</protein>
<dbReference type="Gene3D" id="1.10.287.470">
    <property type="entry name" value="Helix hairpin bin"/>
    <property type="match status" value="1"/>
</dbReference>
<feature type="domain" description="LcnD-like long helical bundle" evidence="8">
    <location>
        <begin position="103"/>
        <end position="189"/>
    </location>
</feature>
<dbReference type="PANTHER" id="PTHR30386:SF26">
    <property type="entry name" value="TRANSPORT PROTEIN COMB"/>
    <property type="match status" value="1"/>
</dbReference>
<evidence type="ECO:0000256" key="5">
    <source>
        <dbReference type="ARBA" id="ARBA00023136"/>
    </source>
</evidence>
<keyword evidence="5 7" id="KW-0472">Membrane</keyword>
<evidence type="ECO:0000313" key="10">
    <source>
        <dbReference type="EMBL" id="WAM30574.1"/>
    </source>
</evidence>
<dbReference type="EMBL" id="CP113864">
    <property type="protein sequence ID" value="WAM30574.1"/>
    <property type="molecule type" value="Genomic_DNA"/>
</dbReference>
<comment type="similarity">
    <text evidence="2">Belongs to the membrane fusion protein (MFP) (TC 8.A.1) family.</text>
</comment>
<dbReference type="PRINTS" id="PR01490">
    <property type="entry name" value="RTXTOXIND"/>
</dbReference>